<dbReference type="EMBL" id="JH817745">
    <property type="protein sequence ID" value="EKC20360.1"/>
    <property type="molecule type" value="Genomic_DNA"/>
</dbReference>
<dbReference type="HOGENOM" id="CLU_2099221_0_0_1"/>
<dbReference type="InParanoid" id="K1PVP3"/>
<reference evidence="1" key="1">
    <citation type="journal article" date="2012" name="Nature">
        <title>The oyster genome reveals stress adaptation and complexity of shell formation.</title>
        <authorList>
            <person name="Zhang G."/>
            <person name="Fang X."/>
            <person name="Guo X."/>
            <person name="Li L."/>
            <person name="Luo R."/>
            <person name="Xu F."/>
            <person name="Yang P."/>
            <person name="Zhang L."/>
            <person name="Wang X."/>
            <person name="Qi H."/>
            <person name="Xiong Z."/>
            <person name="Que H."/>
            <person name="Xie Y."/>
            <person name="Holland P.W."/>
            <person name="Paps J."/>
            <person name="Zhu Y."/>
            <person name="Wu F."/>
            <person name="Chen Y."/>
            <person name="Wang J."/>
            <person name="Peng C."/>
            <person name="Meng J."/>
            <person name="Yang L."/>
            <person name="Liu J."/>
            <person name="Wen B."/>
            <person name="Zhang N."/>
            <person name="Huang Z."/>
            <person name="Zhu Q."/>
            <person name="Feng Y."/>
            <person name="Mount A."/>
            <person name="Hedgecock D."/>
            <person name="Xu Z."/>
            <person name="Liu Y."/>
            <person name="Domazet-Loso T."/>
            <person name="Du Y."/>
            <person name="Sun X."/>
            <person name="Zhang S."/>
            <person name="Liu B."/>
            <person name="Cheng P."/>
            <person name="Jiang X."/>
            <person name="Li J."/>
            <person name="Fan D."/>
            <person name="Wang W."/>
            <person name="Fu W."/>
            <person name="Wang T."/>
            <person name="Wang B."/>
            <person name="Zhang J."/>
            <person name="Peng Z."/>
            <person name="Li Y."/>
            <person name="Li N."/>
            <person name="Wang J."/>
            <person name="Chen M."/>
            <person name="He Y."/>
            <person name="Tan F."/>
            <person name="Song X."/>
            <person name="Zheng Q."/>
            <person name="Huang R."/>
            <person name="Yang H."/>
            <person name="Du X."/>
            <person name="Chen L."/>
            <person name="Yang M."/>
            <person name="Gaffney P.M."/>
            <person name="Wang S."/>
            <person name="Luo L."/>
            <person name="She Z."/>
            <person name="Ming Y."/>
            <person name="Huang W."/>
            <person name="Zhang S."/>
            <person name="Huang B."/>
            <person name="Zhang Y."/>
            <person name="Qu T."/>
            <person name="Ni P."/>
            <person name="Miao G."/>
            <person name="Wang J."/>
            <person name="Wang Q."/>
            <person name="Steinberg C.E."/>
            <person name="Wang H."/>
            <person name="Li N."/>
            <person name="Qian L."/>
            <person name="Zhang G."/>
            <person name="Li Y."/>
            <person name="Yang H."/>
            <person name="Liu X."/>
            <person name="Wang J."/>
            <person name="Yin Y."/>
            <person name="Wang J."/>
        </authorList>
    </citation>
    <scope>NUCLEOTIDE SEQUENCE [LARGE SCALE GENOMIC DNA]</scope>
    <source>
        <strain evidence="1">05x7-T-G4-1.051#20</strain>
    </source>
</reference>
<name>K1PVP3_MAGGI</name>
<organism evidence="1">
    <name type="scientific">Magallana gigas</name>
    <name type="common">Pacific oyster</name>
    <name type="synonym">Crassostrea gigas</name>
    <dbReference type="NCBI Taxonomy" id="29159"/>
    <lineage>
        <taxon>Eukaryota</taxon>
        <taxon>Metazoa</taxon>
        <taxon>Spiralia</taxon>
        <taxon>Lophotrochozoa</taxon>
        <taxon>Mollusca</taxon>
        <taxon>Bivalvia</taxon>
        <taxon>Autobranchia</taxon>
        <taxon>Pteriomorphia</taxon>
        <taxon>Ostreida</taxon>
        <taxon>Ostreoidea</taxon>
        <taxon>Ostreidae</taxon>
        <taxon>Magallana</taxon>
    </lineage>
</organism>
<sequence>MTHLSHTRQTDLAPVSGLGKISLYSRKMNTAFSEVADAVGKELNSKYNLIREAAIQWQAFPGKDKYDLYVEFTKELMTLIESRGGYYYAELMDVIGQQFLELSASLESATKKYEVT</sequence>
<protein>
    <submittedName>
        <fullName evidence="1">Uncharacterized protein</fullName>
    </submittedName>
</protein>
<evidence type="ECO:0000313" key="1">
    <source>
        <dbReference type="EMBL" id="EKC20360.1"/>
    </source>
</evidence>
<dbReference type="AlphaFoldDB" id="K1PVP3"/>
<accession>K1PVP3</accession>
<proteinExistence type="predicted"/>
<gene>
    <name evidence="1" type="ORF">CGI_10006235</name>
</gene>